<protein>
    <submittedName>
        <fullName evidence="2">Uncharacterized protein</fullName>
    </submittedName>
</protein>
<comment type="caution">
    <text evidence="2">The sequence shown here is derived from an EMBL/GenBank/DDBJ whole genome shotgun (WGS) entry which is preliminary data.</text>
</comment>
<evidence type="ECO:0000256" key="1">
    <source>
        <dbReference type="SAM" id="MobiDB-lite"/>
    </source>
</evidence>
<dbReference type="Proteomes" id="UP000612746">
    <property type="component" value="Unassembled WGS sequence"/>
</dbReference>
<sequence>MAESSVETKHMRTYRDDPAAPCGCFVSKWNTPEEYDENMAPVQCFPQAFPFTLFQARPSKRPTTRPTTPTPLHVHE</sequence>
<proteinExistence type="predicted"/>
<name>A0A8H7PP21_9FUNG</name>
<dbReference type="OrthoDB" id="10411368at2759"/>
<evidence type="ECO:0000313" key="2">
    <source>
        <dbReference type="EMBL" id="KAG2177528.1"/>
    </source>
</evidence>
<reference evidence="2" key="1">
    <citation type="submission" date="2020-12" db="EMBL/GenBank/DDBJ databases">
        <title>Metabolic potential, ecology and presence of endohyphal bacteria is reflected in genomic diversity of Mucoromycotina.</title>
        <authorList>
            <person name="Muszewska A."/>
            <person name="Okrasinska A."/>
            <person name="Steczkiewicz K."/>
            <person name="Drgas O."/>
            <person name="Orlowska M."/>
            <person name="Perlinska-Lenart U."/>
            <person name="Aleksandrzak-Piekarczyk T."/>
            <person name="Szatraj K."/>
            <person name="Zielenkiewicz U."/>
            <person name="Pilsyk S."/>
            <person name="Malc E."/>
            <person name="Mieczkowski P."/>
            <person name="Kruszewska J.S."/>
            <person name="Biernat P."/>
            <person name="Pawlowska J."/>
        </authorList>
    </citation>
    <scope>NUCLEOTIDE SEQUENCE</scope>
    <source>
        <strain evidence="2">WA0000051536</strain>
    </source>
</reference>
<feature type="region of interest" description="Disordered" evidence="1">
    <location>
        <begin position="56"/>
        <end position="76"/>
    </location>
</feature>
<gene>
    <name evidence="2" type="ORF">INT44_008039</name>
</gene>
<accession>A0A8H7PP21</accession>
<dbReference type="EMBL" id="JAEPRA010000012">
    <property type="protein sequence ID" value="KAG2177528.1"/>
    <property type="molecule type" value="Genomic_DNA"/>
</dbReference>
<organism evidence="2 3">
    <name type="scientific">Umbelopsis vinacea</name>
    <dbReference type="NCBI Taxonomy" id="44442"/>
    <lineage>
        <taxon>Eukaryota</taxon>
        <taxon>Fungi</taxon>
        <taxon>Fungi incertae sedis</taxon>
        <taxon>Mucoromycota</taxon>
        <taxon>Mucoromycotina</taxon>
        <taxon>Umbelopsidomycetes</taxon>
        <taxon>Umbelopsidales</taxon>
        <taxon>Umbelopsidaceae</taxon>
        <taxon>Umbelopsis</taxon>
    </lineage>
</organism>
<evidence type="ECO:0000313" key="3">
    <source>
        <dbReference type="Proteomes" id="UP000612746"/>
    </source>
</evidence>
<feature type="compositionally biased region" description="Low complexity" evidence="1">
    <location>
        <begin position="64"/>
        <end position="76"/>
    </location>
</feature>
<keyword evidence="3" id="KW-1185">Reference proteome</keyword>
<dbReference type="AlphaFoldDB" id="A0A8H7PP21"/>